<evidence type="ECO:0000256" key="1">
    <source>
        <dbReference type="SAM" id="SignalP"/>
    </source>
</evidence>
<organism evidence="2 3">
    <name type="scientific">Flavobacterium ammoniigenes</name>
    <dbReference type="NCBI Taxonomy" id="1751095"/>
    <lineage>
        <taxon>Bacteria</taxon>
        <taxon>Pseudomonadati</taxon>
        <taxon>Bacteroidota</taxon>
        <taxon>Flavobacteriia</taxon>
        <taxon>Flavobacteriales</taxon>
        <taxon>Flavobacteriaceae</taxon>
        <taxon>Flavobacterium</taxon>
    </lineage>
</organism>
<protein>
    <recommendedName>
        <fullName evidence="4">Fibronectin type-III domain-containing protein</fullName>
    </recommendedName>
</protein>
<evidence type="ECO:0008006" key="4">
    <source>
        <dbReference type="Google" id="ProtNLM"/>
    </source>
</evidence>
<dbReference type="EMBL" id="AP025184">
    <property type="protein sequence ID" value="BDB54314.1"/>
    <property type="molecule type" value="Genomic_DNA"/>
</dbReference>
<evidence type="ECO:0000313" key="2">
    <source>
        <dbReference type="EMBL" id="BDB54314.1"/>
    </source>
</evidence>
<dbReference type="RefSeq" id="WP_229318055.1">
    <property type="nucleotide sequence ID" value="NZ_AP025184.1"/>
</dbReference>
<sequence>MKPTPLLLALFTIVFLVSCGGSDPGPAPMPVPVIKTPGKSVLIGPANARTCEEGTNITATQSTVAFSWNSTSDTESYELRITNLNTSEVVTQTGITTTSATATLTRGIPYSWSITSKNKGATTTVSDIWKFYLAGVGVTNYAPFPAAAVSPLPGTTVTPTNGKVTLTWDTSDVDGGTLTHTLYLDTVDGKQIPLAANSNLTVKTKEVSVAANTVYYWRVATSDGTNTATSIVYSFKTN</sequence>
<proteinExistence type="predicted"/>
<reference evidence="2 3" key="1">
    <citation type="journal article" date="2022" name="Int. J. Syst. Evol. Microbiol.">
        <title>Flavobacterium ammonificans sp. nov. and Flavobacterium ammoniigenes sp. nov., ammonifying bacteria isolated from surface river water.</title>
        <authorList>
            <person name="Watanabe K."/>
            <person name="Kitamura T."/>
            <person name="Ogata Y."/>
            <person name="Shindo C."/>
            <person name="Suda W."/>
        </authorList>
    </citation>
    <scope>NUCLEOTIDE SEQUENCE [LARGE SCALE GENOMIC DNA]</scope>
    <source>
        <strain evidence="2 3">GENT5</strain>
    </source>
</reference>
<evidence type="ECO:0000313" key="3">
    <source>
        <dbReference type="Proteomes" id="UP001319867"/>
    </source>
</evidence>
<dbReference type="Proteomes" id="UP001319867">
    <property type="component" value="Chromosome"/>
</dbReference>
<feature type="chain" id="PRO_5046531687" description="Fibronectin type-III domain-containing protein" evidence="1">
    <location>
        <begin position="23"/>
        <end position="238"/>
    </location>
</feature>
<keyword evidence="3" id="KW-1185">Reference proteome</keyword>
<name>A0ABM7V465_9FLAO</name>
<keyword evidence="1" id="KW-0732">Signal</keyword>
<accession>A0ABM7V465</accession>
<dbReference type="Gene3D" id="2.60.40.10">
    <property type="entry name" value="Immunoglobulins"/>
    <property type="match status" value="2"/>
</dbReference>
<dbReference type="InterPro" id="IPR013783">
    <property type="entry name" value="Ig-like_fold"/>
</dbReference>
<gene>
    <name evidence="2" type="ORF">GENT5_06190</name>
</gene>
<dbReference type="PROSITE" id="PS51257">
    <property type="entry name" value="PROKAR_LIPOPROTEIN"/>
    <property type="match status" value="1"/>
</dbReference>
<reference evidence="2 3" key="2">
    <citation type="journal article" date="2022" name="Microorganisms">
        <title>Complete Genome Sequences of Two Flavobacterium ammonificans Strains and a Flavobacterium ammoniigenes Strain of Ammonifying Bacterioplankton Isolated from Surface River Water.</title>
        <authorList>
            <person name="Suda W."/>
            <person name="Ogata Y."/>
            <person name="Shindo C."/>
            <person name="Watanabe K."/>
        </authorList>
    </citation>
    <scope>NUCLEOTIDE SEQUENCE [LARGE SCALE GENOMIC DNA]</scope>
    <source>
        <strain evidence="2 3">GENT5</strain>
    </source>
</reference>
<feature type="signal peptide" evidence="1">
    <location>
        <begin position="1"/>
        <end position="22"/>
    </location>
</feature>